<dbReference type="Gene3D" id="1.20.1740.10">
    <property type="entry name" value="Amino acid/polyamine transporter I"/>
    <property type="match status" value="1"/>
</dbReference>
<keyword evidence="5 7" id="KW-0472">Membrane</keyword>
<comment type="caution">
    <text evidence="8">The sequence shown here is derived from an EMBL/GenBank/DDBJ whole genome shotgun (WGS) entry which is preliminary data.</text>
</comment>
<feature type="transmembrane region" description="Helical" evidence="7">
    <location>
        <begin position="81"/>
        <end position="101"/>
    </location>
</feature>
<evidence type="ECO:0000256" key="4">
    <source>
        <dbReference type="ARBA" id="ARBA00022989"/>
    </source>
</evidence>
<feature type="transmembrane region" description="Helical" evidence="7">
    <location>
        <begin position="135"/>
        <end position="163"/>
    </location>
</feature>
<keyword evidence="4 7" id="KW-1133">Transmembrane helix</keyword>
<comment type="subcellular location">
    <subcellularLocation>
        <location evidence="1">Membrane</location>
        <topology evidence="1">Multi-pass membrane protein</topology>
    </subcellularLocation>
</comment>
<evidence type="ECO:0000313" key="9">
    <source>
        <dbReference type="Proteomes" id="UP000722485"/>
    </source>
</evidence>
<dbReference type="PANTHER" id="PTHR45649">
    <property type="entry name" value="AMINO-ACID PERMEASE BAT1"/>
    <property type="match status" value="1"/>
</dbReference>
<evidence type="ECO:0000313" key="8">
    <source>
        <dbReference type="EMBL" id="KAF7557320.1"/>
    </source>
</evidence>
<dbReference type="InterPro" id="IPR002293">
    <property type="entry name" value="AA/rel_permease1"/>
</dbReference>
<feature type="transmembrane region" description="Helical" evidence="7">
    <location>
        <begin position="477"/>
        <end position="498"/>
    </location>
</feature>
<feature type="transmembrane region" description="Helical" evidence="7">
    <location>
        <begin position="175"/>
        <end position="195"/>
    </location>
</feature>
<reference evidence="8" key="1">
    <citation type="submission" date="2020-03" db="EMBL/GenBank/DDBJ databases">
        <title>Draft Genome Sequence of Cylindrodendrum hubeiense.</title>
        <authorList>
            <person name="Buettner E."/>
            <person name="Kellner H."/>
        </authorList>
    </citation>
    <scope>NUCLEOTIDE SEQUENCE</scope>
    <source>
        <strain evidence="8">IHI 201604</strain>
    </source>
</reference>
<dbReference type="Pfam" id="PF13520">
    <property type="entry name" value="AA_permease_2"/>
    <property type="match status" value="1"/>
</dbReference>
<evidence type="ECO:0000256" key="1">
    <source>
        <dbReference type="ARBA" id="ARBA00004141"/>
    </source>
</evidence>
<keyword evidence="3 7" id="KW-0812">Transmembrane</keyword>
<evidence type="ECO:0000256" key="3">
    <source>
        <dbReference type="ARBA" id="ARBA00022692"/>
    </source>
</evidence>
<feature type="compositionally biased region" description="Polar residues" evidence="6">
    <location>
        <begin position="1"/>
        <end position="16"/>
    </location>
</feature>
<name>A0A9P5HP67_9HYPO</name>
<keyword evidence="9" id="KW-1185">Reference proteome</keyword>
<feature type="transmembrane region" description="Helical" evidence="7">
    <location>
        <begin position="448"/>
        <end position="471"/>
    </location>
</feature>
<feature type="region of interest" description="Disordered" evidence="6">
    <location>
        <begin position="1"/>
        <end position="22"/>
    </location>
</feature>
<dbReference type="EMBL" id="JAANBB010000006">
    <property type="protein sequence ID" value="KAF7557320.1"/>
    <property type="molecule type" value="Genomic_DNA"/>
</dbReference>
<feature type="transmembrane region" description="Helical" evidence="7">
    <location>
        <begin position="408"/>
        <end position="427"/>
    </location>
</feature>
<feature type="transmembrane region" description="Helical" evidence="7">
    <location>
        <begin position="382"/>
        <end position="402"/>
    </location>
</feature>
<dbReference type="GO" id="GO:0016020">
    <property type="term" value="C:membrane"/>
    <property type="evidence" value="ECO:0007669"/>
    <property type="project" value="UniProtKB-SubCell"/>
</dbReference>
<gene>
    <name evidence="8" type="ORF">G7Z17_g811</name>
</gene>
<protein>
    <recommendedName>
        <fullName evidence="10">Choline transport protein</fullName>
    </recommendedName>
</protein>
<dbReference type="GO" id="GO:0022857">
    <property type="term" value="F:transmembrane transporter activity"/>
    <property type="evidence" value="ECO:0007669"/>
    <property type="project" value="InterPro"/>
</dbReference>
<dbReference type="Proteomes" id="UP000722485">
    <property type="component" value="Unassembled WGS sequence"/>
</dbReference>
<feature type="transmembrane region" description="Helical" evidence="7">
    <location>
        <begin position="49"/>
        <end position="74"/>
    </location>
</feature>
<evidence type="ECO:0000256" key="7">
    <source>
        <dbReference type="SAM" id="Phobius"/>
    </source>
</evidence>
<evidence type="ECO:0008006" key="10">
    <source>
        <dbReference type="Google" id="ProtNLM"/>
    </source>
</evidence>
<keyword evidence="2" id="KW-0813">Transport</keyword>
<dbReference type="AlphaFoldDB" id="A0A9P5HP67"/>
<evidence type="ECO:0000256" key="6">
    <source>
        <dbReference type="SAM" id="MobiDB-lite"/>
    </source>
</evidence>
<dbReference type="PANTHER" id="PTHR45649:SF7">
    <property type="entry name" value="CHOLINE TRANSPORT PROTEIN"/>
    <property type="match status" value="1"/>
</dbReference>
<dbReference type="PIRSF" id="PIRSF006060">
    <property type="entry name" value="AA_transporter"/>
    <property type="match status" value="1"/>
</dbReference>
<accession>A0A9P5HP67</accession>
<sequence length="508" mass="55104">MSQPSVSSPAGQSSKDPNGGFGHKVLHVKRAPSVEDGQVEDVHQKPFTVLSAIGIGYGVTNTAVGLILTVATALSMGGSPLFFWGFLLMAGVGLATATSLAELVSAMPHPGGQYVWVERLSPPGPRRFLSYLTAIMSWFGAVSTGASACLAVPMGVVAIITFLYPDVEYKPWMGFLGYQLLNFTTMMAACFESALPRISRGLLVFAVSYGLATFICLFAMSPSRASPSEFFGTVTNITGWPNGVAFLIGINGANWSFSCLDVIVHITDEIPQPRTNVPKSLMWTIVVSFGSGLLIVLGILVNLPKIDPTVDTTTLAIYYRICNNNQAAAIGLWLFPIISTIGSVWGIHTWQSRLALSLSRQGGFPFASYLSSIAPSPFHTPVWSLVWSSLATSIFGCLYLASQTAFNSLVSTGILLQYLSYSVPVILMLRQGRSNFEHGPFWYPRLGLLANIVMLSWMAIAMVFYCLPYYLPVDAARMNYVSGVLGAVFIFTASMWFLHARKHYTVLE</sequence>
<dbReference type="OrthoDB" id="3257095at2759"/>
<evidence type="ECO:0000256" key="2">
    <source>
        <dbReference type="ARBA" id="ARBA00022448"/>
    </source>
</evidence>
<proteinExistence type="predicted"/>
<feature type="transmembrane region" description="Helical" evidence="7">
    <location>
        <begin position="327"/>
        <end position="347"/>
    </location>
</feature>
<feature type="transmembrane region" description="Helical" evidence="7">
    <location>
        <begin position="281"/>
        <end position="301"/>
    </location>
</feature>
<organism evidence="8 9">
    <name type="scientific">Cylindrodendrum hubeiense</name>
    <dbReference type="NCBI Taxonomy" id="595255"/>
    <lineage>
        <taxon>Eukaryota</taxon>
        <taxon>Fungi</taxon>
        <taxon>Dikarya</taxon>
        <taxon>Ascomycota</taxon>
        <taxon>Pezizomycotina</taxon>
        <taxon>Sordariomycetes</taxon>
        <taxon>Hypocreomycetidae</taxon>
        <taxon>Hypocreales</taxon>
        <taxon>Nectriaceae</taxon>
        <taxon>Cylindrodendrum</taxon>
    </lineage>
</organism>
<evidence type="ECO:0000256" key="5">
    <source>
        <dbReference type="ARBA" id="ARBA00023136"/>
    </source>
</evidence>
<feature type="transmembrane region" description="Helical" evidence="7">
    <location>
        <begin position="201"/>
        <end position="220"/>
    </location>
</feature>